<dbReference type="Pfam" id="PF20600">
    <property type="entry name" value="ExoX-like_C"/>
    <property type="match status" value="1"/>
</dbReference>
<proteinExistence type="predicted"/>
<keyword evidence="2" id="KW-0548">Nucleotidyltransferase</keyword>
<dbReference type="GO" id="GO:0008408">
    <property type="term" value="F:3'-5' exonuclease activity"/>
    <property type="evidence" value="ECO:0007669"/>
    <property type="project" value="TreeGrafter"/>
</dbReference>
<gene>
    <name evidence="2" type="primary">polC_52</name>
    <name evidence="2" type="ORF">SDC9_123283</name>
</gene>
<dbReference type="InterPro" id="IPR013520">
    <property type="entry name" value="Ribonucl_H"/>
</dbReference>
<evidence type="ECO:0000259" key="1">
    <source>
        <dbReference type="SMART" id="SM00479"/>
    </source>
</evidence>
<dbReference type="EMBL" id="VSSQ01027180">
    <property type="protein sequence ID" value="MPM76285.1"/>
    <property type="molecule type" value="Genomic_DNA"/>
</dbReference>
<feature type="domain" description="Exonuclease" evidence="1">
    <location>
        <begin position="8"/>
        <end position="174"/>
    </location>
</feature>
<organism evidence="2">
    <name type="scientific">bioreactor metagenome</name>
    <dbReference type="NCBI Taxonomy" id="1076179"/>
    <lineage>
        <taxon>unclassified sequences</taxon>
        <taxon>metagenomes</taxon>
        <taxon>ecological metagenomes</taxon>
    </lineage>
</organism>
<comment type="caution">
    <text evidence="2">The sequence shown here is derived from an EMBL/GenBank/DDBJ whole genome shotgun (WGS) entry which is preliminary data.</text>
</comment>
<dbReference type="PANTHER" id="PTHR30231">
    <property type="entry name" value="DNA POLYMERASE III SUBUNIT EPSILON"/>
    <property type="match status" value="1"/>
</dbReference>
<protein>
    <submittedName>
        <fullName evidence="2">DNA polymerase III PolC-type</fullName>
        <ecNumber evidence="2">2.7.7.7</ecNumber>
    </submittedName>
</protein>
<keyword evidence="2" id="KW-0808">Transferase</keyword>
<dbReference type="GO" id="GO:0005829">
    <property type="term" value="C:cytosol"/>
    <property type="evidence" value="ECO:0007669"/>
    <property type="project" value="TreeGrafter"/>
</dbReference>
<dbReference type="PANTHER" id="PTHR30231:SF41">
    <property type="entry name" value="DNA POLYMERASE III SUBUNIT EPSILON"/>
    <property type="match status" value="1"/>
</dbReference>
<dbReference type="Pfam" id="PF00929">
    <property type="entry name" value="RNase_T"/>
    <property type="match status" value="1"/>
</dbReference>
<dbReference type="EC" id="2.7.7.7" evidence="2"/>
<dbReference type="InterPro" id="IPR046768">
    <property type="entry name" value="ExoX-like_C"/>
</dbReference>
<dbReference type="SUPFAM" id="SSF53098">
    <property type="entry name" value="Ribonuclease H-like"/>
    <property type="match status" value="1"/>
</dbReference>
<sequence>MKLKLNKPLAVFDIESTGVVVGVDKIIELFILRIDPDETEHEYYAMLNPGMPIPPVTTAIHGIKDEDVKDKPFFKDIAHELLNFLGNSDLAGYNSNKFDVPLLIEEFLRCGVEFDYSKRRFLDVMGIFHKMEPRNLKAAYKFYCGKSIENAHSADADTRATWEVLKAQLDRYENTEIEDENGNLIKPIVNDVEALSKFSKTTRNADLVGHIIFNEKGVEVFAFGKYKWHPVEDVFQKEPQYYDWIMKSQFPESTKKLVSAIKLRGFNKGNVKA</sequence>
<dbReference type="InterPro" id="IPR012337">
    <property type="entry name" value="RNaseH-like_sf"/>
</dbReference>
<dbReference type="SMART" id="SM00479">
    <property type="entry name" value="EXOIII"/>
    <property type="match status" value="1"/>
</dbReference>
<dbReference type="GO" id="GO:0003676">
    <property type="term" value="F:nucleic acid binding"/>
    <property type="evidence" value="ECO:0007669"/>
    <property type="project" value="InterPro"/>
</dbReference>
<accession>A0A645CH71</accession>
<dbReference type="GO" id="GO:0045004">
    <property type="term" value="P:DNA replication proofreading"/>
    <property type="evidence" value="ECO:0007669"/>
    <property type="project" value="TreeGrafter"/>
</dbReference>
<name>A0A645CH71_9ZZZZ</name>
<dbReference type="Gene3D" id="3.30.420.10">
    <property type="entry name" value="Ribonuclease H-like superfamily/Ribonuclease H"/>
    <property type="match status" value="1"/>
</dbReference>
<dbReference type="InterPro" id="IPR036397">
    <property type="entry name" value="RNaseH_sf"/>
</dbReference>
<dbReference type="GO" id="GO:0003887">
    <property type="term" value="F:DNA-directed DNA polymerase activity"/>
    <property type="evidence" value="ECO:0007669"/>
    <property type="project" value="UniProtKB-EC"/>
</dbReference>
<dbReference type="AlphaFoldDB" id="A0A645CH71"/>
<dbReference type="CDD" id="cd06127">
    <property type="entry name" value="DEDDh"/>
    <property type="match status" value="1"/>
</dbReference>
<reference evidence="2" key="1">
    <citation type="submission" date="2019-08" db="EMBL/GenBank/DDBJ databases">
        <authorList>
            <person name="Kucharzyk K."/>
            <person name="Murdoch R.W."/>
            <person name="Higgins S."/>
            <person name="Loffler F."/>
        </authorList>
    </citation>
    <scope>NUCLEOTIDE SEQUENCE</scope>
</reference>
<evidence type="ECO:0000313" key="2">
    <source>
        <dbReference type="EMBL" id="MPM76285.1"/>
    </source>
</evidence>